<dbReference type="Gene3D" id="3.30.1330.40">
    <property type="entry name" value="RutC-like"/>
    <property type="match status" value="1"/>
</dbReference>
<dbReference type="AlphaFoldDB" id="A0A6G4WJR1"/>
<dbReference type="EMBL" id="JAAKZF010000068">
    <property type="protein sequence ID" value="NGO54854.1"/>
    <property type="molecule type" value="Genomic_DNA"/>
</dbReference>
<dbReference type="Pfam" id="PF01042">
    <property type="entry name" value="Ribonuc_L-PSP"/>
    <property type="match status" value="1"/>
</dbReference>
<evidence type="ECO:0000313" key="1">
    <source>
        <dbReference type="EMBL" id="NGO54854.1"/>
    </source>
</evidence>
<dbReference type="PANTHER" id="PTHR11803">
    <property type="entry name" value="2-IMINOBUTANOATE/2-IMINOPROPANOATE DEAMINASE RIDA"/>
    <property type="match status" value="1"/>
</dbReference>
<dbReference type="PANTHER" id="PTHR11803:SF44">
    <property type="entry name" value="RUTC FAMILY PROTEIN YJGH"/>
    <property type="match status" value="1"/>
</dbReference>
<keyword evidence="2" id="KW-1185">Reference proteome</keyword>
<dbReference type="SUPFAM" id="SSF55298">
    <property type="entry name" value="YjgF-like"/>
    <property type="match status" value="1"/>
</dbReference>
<dbReference type="InterPro" id="IPR035959">
    <property type="entry name" value="RutC-like_sf"/>
</dbReference>
<protein>
    <submittedName>
        <fullName evidence="1">RidA family protein</fullName>
    </submittedName>
</protein>
<reference evidence="1 2" key="1">
    <citation type="submission" date="2020-02" db="EMBL/GenBank/DDBJ databases">
        <title>Genome sequence of strain CCNWXJ40-4.</title>
        <authorList>
            <person name="Gao J."/>
            <person name="Sun J."/>
        </authorList>
    </citation>
    <scope>NUCLEOTIDE SEQUENCE [LARGE SCALE GENOMIC DNA]</scope>
    <source>
        <strain evidence="1 2">CCNWXJ 40-4</strain>
    </source>
</reference>
<gene>
    <name evidence="1" type="ORF">G6N73_27720</name>
</gene>
<evidence type="ECO:0000313" key="2">
    <source>
        <dbReference type="Proteomes" id="UP001642900"/>
    </source>
</evidence>
<dbReference type="InterPro" id="IPR006175">
    <property type="entry name" value="YjgF/YER057c/UK114"/>
</dbReference>
<proteinExistence type="predicted"/>
<dbReference type="GO" id="GO:0019239">
    <property type="term" value="F:deaminase activity"/>
    <property type="evidence" value="ECO:0007669"/>
    <property type="project" value="TreeGrafter"/>
</dbReference>
<name>A0A6G4WJR1_9HYPH</name>
<dbReference type="RefSeq" id="WP_165033187.1">
    <property type="nucleotide sequence ID" value="NZ_JAAKZF010000068.1"/>
</dbReference>
<organism evidence="1 2">
    <name type="scientific">Allomesorhizobium camelthorni</name>
    <dbReference type="NCBI Taxonomy" id="475069"/>
    <lineage>
        <taxon>Bacteria</taxon>
        <taxon>Pseudomonadati</taxon>
        <taxon>Pseudomonadota</taxon>
        <taxon>Alphaproteobacteria</taxon>
        <taxon>Hyphomicrobiales</taxon>
        <taxon>Phyllobacteriaceae</taxon>
        <taxon>Allomesorhizobium</taxon>
    </lineage>
</organism>
<sequence length="111" mass="12304">MSPGLECDGFVFLTGFNGMSLDGELSLDPSEQIQEAFAQVNMVLCEGGMCFEDVVEMTSYHVGLRDHLEQFKAIRAQYVHEPYPAWTAVEVAGFASEGVIIELRVVARRSQ</sequence>
<dbReference type="GO" id="GO:0005829">
    <property type="term" value="C:cytosol"/>
    <property type="evidence" value="ECO:0007669"/>
    <property type="project" value="TreeGrafter"/>
</dbReference>
<dbReference type="Proteomes" id="UP001642900">
    <property type="component" value="Unassembled WGS sequence"/>
</dbReference>
<comment type="caution">
    <text evidence="1">The sequence shown here is derived from an EMBL/GenBank/DDBJ whole genome shotgun (WGS) entry which is preliminary data.</text>
</comment>
<accession>A0A6G4WJR1</accession>